<dbReference type="AlphaFoldDB" id="A0A399ECP9"/>
<keyword evidence="2" id="KW-0732">Signal</keyword>
<dbReference type="RefSeq" id="WP_027888636.1">
    <property type="nucleotide sequence ID" value="NZ_JBHSXZ010000022.1"/>
</dbReference>
<feature type="region of interest" description="Disordered" evidence="1">
    <location>
        <begin position="115"/>
        <end position="166"/>
    </location>
</feature>
<dbReference type="EMBL" id="QWKX01000002">
    <property type="protein sequence ID" value="RIH79922.1"/>
    <property type="molecule type" value="Genomic_DNA"/>
</dbReference>
<evidence type="ECO:0000256" key="2">
    <source>
        <dbReference type="SAM" id="SignalP"/>
    </source>
</evidence>
<accession>A0A399ECP9</accession>
<proteinExistence type="predicted"/>
<feature type="chain" id="PRO_5017407419" evidence="2">
    <location>
        <begin position="19"/>
        <end position="181"/>
    </location>
</feature>
<feature type="signal peptide" evidence="2">
    <location>
        <begin position="1"/>
        <end position="18"/>
    </location>
</feature>
<evidence type="ECO:0000256" key="1">
    <source>
        <dbReference type="SAM" id="MobiDB-lite"/>
    </source>
</evidence>
<organism evidence="3 4">
    <name type="scientific">Meiothermus taiwanensis</name>
    <dbReference type="NCBI Taxonomy" id="172827"/>
    <lineage>
        <taxon>Bacteria</taxon>
        <taxon>Thermotogati</taxon>
        <taxon>Deinococcota</taxon>
        <taxon>Deinococci</taxon>
        <taxon>Thermales</taxon>
        <taxon>Thermaceae</taxon>
        <taxon>Meiothermus</taxon>
    </lineage>
</organism>
<evidence type="ECO:0000313" key="4">
    <source>
        <dbReference type="Proteomes" id="UP000266089"/>
    </source>
</evidence>
<sequence length="181" mass="20083">MKRLIGLLTTLALGLALAQGGPSNLSPEMRQRFEAYRPVLDLVATVGLLDELDKQRGLAFTKAQAQKLLPILRDLQTRTDLKPAEASKILSNIEDNILTPAQLKWMDQTILQQREEARQRREQGGGQNPQMGQGNFQGQPRQGGPGGFFQAVTQGKPYNPFKEQPRAADNLKNLIALLSKR</sequence>
<comment type="caution">
    <text evidence="3">The sequence shown here is derived from an EMBL/GenBank/DDBJ whole genome shotgun (WGS) entry which is preliminary data.</text>
</comment>
<protein>
    <submittedName>
        <fullName evidence="3">Uncharacterized protein</fullName>
    </submittedName>
</protein>
<dbReference type="OrthoDB" id="33044at2"/>
<evidence type="ECO:0000313" key="3">
    <source>
        <dbReference type="EMBL" id="RIH79922.1"/>
    </source>
</evidence>
<reference evidence="3 4" key="1">
    <citation type="submission" date="2018-08" db="EMBL/GenBank/DDBJ databases">
        <title>Meiothermus cateniformans JCM 15151 genome sequencing project.</title>
        <authorList>
            <person name="Da Costa M.S."/>
            <person name="Albuquerque L."/>
            <person name="Raposo P."/>
            <person name="Froufe H.J.C."/>
            <person name="Barroso C.S."/>
            <person name="Egas C."/>
        </authorList>
    </citation>
    <scope>NUCLEOTIDE SEQUENCE [LARGE SCALE GENOMIC DNA]</scope>
    <source>
        <strain evidence="3 4">JCM 15151</strain>
    </source>
</reference>
<feature type="compositionally biased region" description="Low complexity" evidence="1">
    <location>
        <begin position="128"/>
        <end position="140"/>
    </location>
</feature>
<name>A0A399ECP9_9DEIN</name>
<gene>
    <name evidence="3" type="ORF">Mcate_00151</name>
</gene>
<dbReference type="Proteomes" id="UP000266089">
    <property type="component" value="Unassembled WGS sequence"/>
</dbReference>